<dbReference type="AlphaFoldDB" id="A0A0G4KWF8"/>
<dbReference type="Proteomes" id="UP000044602">
    <property type="component" value="Unassembled WGS sequence"/>
</dbReference>
<evidence type="ECO:0000313" key="1">
    <source>
        <dbReference type="EMBL" id="CRK14114.1"/>
    </source>
</evidence>
<accession>A0A0G4KWF8</accession>
<protein>
    <submittedName>
        <fullName evidence="1">Uncharacterized protein</fullName>
    </submittedName>
</protein>
<evidence type="ECO:0000313" key="2">
    <source>
        <dbReference type="Proteomes" id="UP000044602"/>
    </source>
</evidence>
<reference evidence="1 2" key="1">
    <citation type="submission" date="2015-05" db="EMBL/GenBank/DDBJ databases">
        <authorList>
            <person name="Wang D.B."/>
            <person name="Wang M."/>
        </authorList>
    </citation>
    <scope>NUCLEOTIDE SEQUENCE [LARGE SCALE GENOMIC DNA]</scope>
    <source>
        <strain evidence="1">VL1</strain>
    </source>
</reference>
<organism evidence="1 2">
    <name type="scientific">Verticillium longisporum</name>
    <name type="common">Verticillium dahliae var. longisporum</name>
    <dbReference type="NCBI Taxonomy" id="100787"/>
    <lineage>
        <taxon>Eukaryota</taxon>
        <taxon>Fungi</taxon>
        <taxon>Dikarya</taxon>
        <taxon>Ascomycota</taxon>
        <taxon>Pezizomycotina</taxon>
        <taxon>Sordariomycetes</taxon>
        <taxon>Hypocreomycetidae</taxon>
        <taxon>Glomerellales</taxon>
        <taxon>Plectosphaerellaceae</taxon>
        <taxon>Verticillium</taxon>
    </lineage>
</organism>
<proteinExistence type="predicted"/>
<name>A0A0G4KWF8_VERLO</name>
<sequence length="74" mass="8432">MRLLAPAAAHLQMARALDLDRLLSTAYDWKRHGSLLADEPERLTTQNDNHFLARPSRALYEEAARSMKQQAEKA</sequence>
<dbReference type="EMBL" id="CVQH01005335">
    <property type="protein sequence ID" value="CRK14114.1"/>
    <property type="molecule type" value="Genomic_DNA"/>
</dbReference>
<gene>
    <name evidence="1" type="ORF">BN1708_011061</name>
</gene>
<keyword evidence="2" id="KW-1185">Reference proteome</keyword>